<gene>
    <name evidence="3" type="ORF">I8J34_00555</name>
</gene>
<dbReference type="GO" id="GO:0042834">
    <property type="term" value="F:peptidoglycan binding"/>
    <property type="evidence" value="ECO:0007669"/>
    <property type="project" value="InterPro"/>
</dbReference>
<dbReference type="EMBL" id="JAEKFT010000001">
    <property type="protein sequence ID" value="MBT0959646.1"/>
    <property type="molecule type" value="Genomic_DNA"/>
</dbReference>
<feature type="compositionally biased region" description="Pro residues" evidence="1">
    <location>
        <begin position="66"/>
        <end position="76"/>
    </location>
</feature>
<protein>
    <submittedName>
        <fullName evidence="3">SPOR domain-containing protein</fullName>
    </submittedName>
</protein>
<name>A0A944D7D2_DENI1</name>
<dbReference type="Proteomes" id="UP000694660">
    <property type="component" value="Unassembled WGS sequence"/>
</dbReference>
<dbReference type="RefSeq" id="WP_214359407.1">
    <property type="nucleotide sequence ID" value="NZ_JAEKFT010000001.1"/>
</dbReference>
<organism evidence="3 4">
    <name type="scientific">Denitromonas iodatirespirans</name>
    <dbReference type="NCBI Taxonomy" id="2795389"/>
    <lineage>
        <taxon>Bacteria</taxon>
        <taxon>Pseudomonadati</taxon>
        <taxon>Pseudomonadota</taxon>
        <taxon>Betaproteobacteria</taxon>
        <taxon>Rhodocyclales</taxon>
        <taxon>Zoogloeaceae</taxon>
        <taxon>Denitromonas</taxon>
    </lineage>
</organism>
<evidence type="ECO:0000313" key="3">
    <source>
        <dbReference type="EMBL" id="MBT0959646.1"/>
    </source>
</evidence>
<proteinExistence type="predicted"/>
<keyword evidence="4" id="KW-1185">Reference proteome</keyword>
<dbReference type="AlphaFoldDB" id="A0A944D7D2"/>
<dbReference type="InterPro" id="IPR036680">
    <property type="entry name" value="SPOR-like_sf"/>
</dbReference>
<dbReference type="Pfam" id="PF05036">
    <property type="entry name" value="SPOR"/>
    <property type="match status" value="1"/>
</dbReference>
<reference evidence="4" key="1">
    <citation type="journal article" date="2022" name="ISME J.">
        <title>Genetic and phylogenetic analysis of dissimilatory iodate-reducing bacteria identifies potential niches across the world's oceans.</title>
        <authorList>
            <person name="Reyes-Umana V."/>
            <person name="Henning Z."/>
            <person name="Lee K."/>
            <person name="Barnum T.P."/>
            <person name="Coates J.D."/>
        </authorList>
    </citation>
    <scope>NUCLEOTIDE SEQUENCE [LARGE SCALE GENOMIC DNA]</scope>
    <source>
        <strain evidence="4">IR12</strain>
    </source>
</reference>
<dbReference type="InterPro" id="IPR007730">
    <property type="entry name" value="SPOR-like_dom"/>
</dbReference>
<dbReference type="SUPFAM" id="SSF110997">
    <property type="entry name" value="Sporulation related repeat"/>
    <property type="match status" value="1"/>
</dbReference>
<evidence type="ECO:0000256" key="1">
    <source>
        <dbReference type="SAM" id="MobiDB-lite"/>
    </source>
</evidence>
<sequence length="241" mass="25779">MLRFLVILLVLLNAIALAAWQGWFGQDGTRREPERVTNQLKPEQITVLDEAGVLALQAAQRELTPAPAPVPEPAPESPAVSVVPTPAPAPVPQACVAFAGLDDATADTLLREARAEAGFAVRDIPSTDVTSWWVHIPALPTKTAAEQRAAEIRAKGWTDLFVVGENGARPLTISLGLFKSAEAAAEQRRRIEAKGVRGVAIEERGDTTHRVEIRGPAEALIDSAGRWGERLGGGTRQDCLP</sequence>
<dbReference type="PROSITE" id="PS51724">
    <property type="entry name" value="SPOR"/>
    <property type="match status" value="1"/>
</dbReference>
<evidence type="ECO:0000259" key="2">
    <source>
        <dbReference type="PROSITE" id="PS51724"/>
    </source>
</evidence>
<accession>A0A944D7D2</accession>
<comment type="caution">
    <text evidence="3">The sequence shown here is derived from an EMBL/GenBank/DDBJ whole genome shotgun (WGS) entry which is preliminary data.</text>
</comment>
<feature type="domain" description="SPOR" evidence="2">
    <location>
        <begin position="126"/>
        <end position="204"/>
    </location>
</feature>
<evidence type="ECO:0000313" key="4">
    <source>
        <dbReference type="Proteomes" id="UP000694660"/>
    </source>
</evidence>
<feature type="region of interest" description="Disordered" evidence="1">
    <location>
        <begin position="64"/>
        <end position="84"/>
    </location>
</feature>